<dbReference type="InterPro" id="IPR011099">
    <property type="entry name" value="Glyco_hydro_67_C"/>
</dbReference>
<evidence type="ECO:0000256" key="4">
    <source>
        <dbReference type="ARBA" id="ARBA00023277"/>
    </source>
</evidence>
<dbReference type="GO" id="GO:0033939">
    <property type="term" value="F:xylan alpha-1,2-glucuronosidase activity"/>
    <property type="evidence" value="ECO:0007669"/>
    <property type="project" value="UniProtKB-EC"/>
</dbReference>
<proteinExistence type="inferred from homology"/>
<dbReference type="SUPFAM" id="SSF55545">
    <property type="entry name" value="beta-N-acetylhexosaminidase-like domain"/>
    <property type="match status" value="1"/>
</dbReference>
<feature type="domain" description="Alpha glucuronidase N-terminal" evidence="10">
    <location>
        <begin position="30"/>
        <end position="150"/>
    </location>
</feature>
<keyword evidence="5 7" id="KW-0326">Glycosidase</keyword>
<keyword evidence="6 9" id="KW-0624">Polysaccharide degradation</keyword>
<evidence type="ECO:0000256" key="5">
    <source>
        <dbReference type="ARBA" id="ARBA00023295"/>
    </source>
</evidence>
<dbReference type="SUPFAM" id="SSF51445">
    <property type="entry name" value="(Trans)glycosidases"/>
    <property type="match status" value="1"/>
</dbReference>
<keyword evidence="3 7" id="KW-0378">Hydrolase</keyword>
<dbReference type="Pfam" id="PF07477">
    <property type="entry name" value="Glyco_hydro_67C"/>
    <property type="match status" value="1"/>
</dbReference>
<dbReference type="PIRSF" id="PIRSF029900">
    <property type="entry name" value="Alpha-glucuronds"/>
    <property type="match status" value="1"/>
</dbReference>
<feature type="domain" description="Glycosyl hydrolase family 67 catalytic" evidence="12">
    <location>
        <begin position="154"/>
        <end position="473"/>
    </location>
</feature>
<dbReference type="EMBL" id="SOML01000001">
    <property type="protein sequence ID" value="TFD99012.1"/>
    <property type="molecule type" value="Genomic_DNA"/>
</dbReference>
<evidence type="ECO:0000256" key="2">
    <source>
        <dbReference type="ARBA" id="ARBA00022651"/>
    </source>
</evidence>
<dbReference type="InterPro" id="IPR005154">
    <property type="entry name" value="Glyco_hydro_67_aGlcAse_N"/>
</dbReference>
<keyword evidence="14" id="KW-1185">Reference proteome</keyword>
<dbReference type="Pfam" id="PF03648">
    <property type="entry name" value="Glyco_hydro_67N"/>
    <property type="match status" value="1"/>
</dbReference>
<name>A0A4Y8LC29_9BACT</name>
<comment type="catalytic activity">
    <reaction evidence="9">
        <text>Hydrolysis of (1-&gt;2)-alpha-D-(4-O-methyl)glucuronosyl links in the main chain of hardwood xylans.</text>
        <dbReference type="EC" id="3.2.1.131"/>
    </reaction>
</comment>
<dbReference type="PANTHER" id="PTHR39207:SF1">
    <property type="entry name" value="ALPHA-GLUCURONIDASE A"/>
    <property type="match status" value="1"/>
</dbReference>
<comment type="subunit">
    <text evidence="9">Homodimer.</text>
</comment>
<comment type="similarity">
    <text evidence="1 7 9">Belongs to the glycosyl hydrolase 67 family.</text>
</comment>
<evidence type="ECO:0000313" key="13">
    <source>
        <dbReference type="EMBL" id="TFD99012.1"/>
    </source>
</evidence>
<feature type="active site" description="Proton donor" evidence="8">
    <location>
        <position position="311"/>
    </location>
</feature>
<keyword evidence="4 9" id="KW-0119">Carbohydrate metabolism</keyword>
<dbReference type="Pfam" id="PF07488">
    <property type="entry name" value="Glyco_hydro_67M"/>
    <property type="match status" value="1"/>
</dbReference>
<evidence type="ECO:0000256" key="8">
    <source>
        <dbReference type="PIRSR" id="PIRSR029900-1"/>
    </source>
</evidence>
<dbReference type="Gene3D" id="3.20.20.80">
    <property type="entry name" value="Glycosidases"/>
    <property type="match status" value="1"/>
</dbReference>
<evidence type="ECO:0000259" key="10">
    <source>
        <dbReference type="Pfam" id="PF03648"/>
    </source>
</evidence>
<dbReference type="InterPro" id="IPR011395">
    <property type="entry name" value="Glyco_hydro_67_aGlcAse"/>
</dbReference>
<evidence type="ECO:0000313" key="14">
    <source>
        <dbReference type="Proteomes" id="UP000297861"/>
    </source>
</evidence>
<dbReference type="InterPro" id="IPR029018">
    <property type="entry name" value="Hex-like_dom2"/>
</dbReference>
<dbReference type="GO" id="GO:0046559">
    <property type="term" value="F:alpha-glucuronidase activity"/>
    <property type="evidence" value="ECO:0007669"/>
    <property type="project" value="InterPro"/>
</dbReference>
<dbReference type="PANTHER" id="PTHR39207">
    <property type="entry name" value="ALPHA-GLUCURONIDASE A"/>
    <property type="match status" value="1"/>
</dbReference>
<dbReference type="OrthoDB" id="339499at2"/>
<feature type="domain" description="Glycosyl hydrolase family 67 C-terminal" evidence="11">
    <location>
        <begin position="474"/>
        <end position="696"/>
    </location>
</feature>
<dbReference type="Gene3D" id="3.30.379.10">
    <property type="entry name" value="Chitobiase/beta-hexosaminidase domain 2-like"/>
    <property type="match status" value="1"/>
</dbReference>
<organism evidence="13 14">
    <name type="scientific">Dysgonomonas capnocytophagoides</name>
    <dbReference type="NCBI Taxonomy" id="45254"/>
    <lineage>
        <taxon>Bacteria</taxon>
        <taxon>Pseudomonadati</taxon>
        <taxon>Bacteroidota</taxon>
        <taxon>Bacteroidia</taxon>
        <taxon>Bacteroidales</taxon>
        <taxon>Dysgonomonadaceae</taxon>
        <taxon>Dysgonomonas</taxon>
    </lineage>
</organism>
<gene>
    <name evidence="13" type="ORF">E2605_02695</name>
</gene>
<dbReference type="RefSeq" id="WP_134435403.1">
    <property type="nucleotide sequence ID" value="NZ_SOML01000001.1"/>
</dbReference>
<evidence type="ECO:0000259" key="12">
    <source>
        <dbReference type="Pfam" id="PF07488"/>
    </source>
</evidence>
<dbReference type="InterPro" id="IPR037054">
    <property type="entry name" value="A-glucoronidase_C_sf"/>
</dbReference>
<evidence type="ECO:0000256" key="6">
    <source>
        <dbReference type="ARBA" id="ARBA00023326"/>
    </source>
</evidence>
<dbReference type="InterPro" id="IPR011100">
    <property type="entry name" value="Glyco_hydro_67_cat"/>
</dbReference>
<dbReference type="AlphaFoldDB" id="A0A4Y8LC29"/>
<feature type="active site" description="Proton acceptor" evidence="8">
    <location>
        <position position="385"/>
    </location>
</feature>
<evidence type="ECO:0000256" key="9">
    <source>
        <dbReference type="RuleBase" id="RU361198"/>
    </source>
</evidence>
<reference evidence="13 14" key="1">
    <citation type="submission" date="2019-03" db="EMBL/GenBank/DDBJ databases">
        <title>San Antonio Military Medical Center submission to MRSN (WRAIR), pending publication.</title>
        <authorList>
            <person name="Blyth D.M."/>
            <person name="Mccarthy S.L."/>
            <person name="Schall S.E."/>
            <person name="Stam J.A."/>
            <person name="Ong A.C."/>
            <person name="Mcgann P.T."/>
        </authorList>
    </citation>
    <scope>NUCLEOTIDE SEQUENCE [LARGE SCALE GENOMIC DNA]</scope>
    <source>
        <strain evidence="13 14">MRSN571793</strain>
    </source>
</reference>
<feature type="active site" description="Proton acceptor" evidence="8">
    <location>
        <position position="413"/>
    </location>
</feature>
<sequence>MNRPSRFYIVLFLMLLLWHHGTSAENGYNLWLRYVKIADPALIDNYKDKNRHIVFPAVSDRLKAAKAELELGLKGMLALELNETDKSGNGTLIVGTPVSSKIIEELPFVSEINNLDNEGYIIRSCTVNGNGITVIAAREDIGILYGIYHYLRLMQTNLSLNKLDIKEEPKLQYRVLDHWDNLDGTIERGYAGYTLWDWARLPRYKDPRYTDYARTNASIGINGVVLNNVNANAKSLNTEWLVKASGLADTFRPYGMRIYLTARFSAPKEIGGLPTADPADPRVRQWWKDKVKEIYQLIPDFGGFLVKANSEGQPGPQDYGRTHADGANMMAEALEPYGGIVFWRAFVYQNERHIDRVINGYNEFKPLDGKFNKNVFVQPKNGAIDFQPREPFHPLFGSMPETPLAIEFQITQENLGHAGHLVYLGALFEETLQSDTYEKGKGSTVSKVLQNYKKTHGISAMAGVPNIGTDINWTGHLFGQANWHAFGRLAWNPDLSSIELSEEWIRMTFSNDKSILKPIQKIMLMSRETAVDYMTPLGLNHIMNYNTHNGPEPWHDDPLWTAFDYHKVTTDSIGVDRTRTGSNAVGQYHEPLASTFNDPKTCPVNLLLWFHRIPWTYKMPSGQYLWYEMVDYYYKGVDGVRQMENIWNTLDGKIDKERFEHVKSLLKLQEDEAVWWRDGCLLFFGQYSKMPIPAKYEQPKHSLEYYKKIPFPYNWDSTLFLKK</sequence>
<dbReference type="EC" id="3.2.1.131" evidence="9"/>
<evidence type="ECO:0000256" key="7">
    <source>
        <dbReference type="PIRNR" id="PIRNR029900"/>
    </source>
</evidence>
<dbReference type="GO" id="GO:0045493">
    <property type="term" value="P:xylan catabolic process"/>
    <property type="evidence" value="ECO:0007669"/>
    <property type="project" value="UniProtKB-KW"/>
</dbReference>
<comment type="caution">
    <text evidence="13">The sequence shown here is derived from an EMBL/GenBank/DDBJ whole genome shotgun (WGS) entry which is preliminary data.</text>
</comment>
<dbReference type="GO" id="GO:0005576">
    <property type="term" value="C:extracellular region"/>
    <property type="evidence" value="ECO:0007669"/>
    <property type="project" value="InterPro"/>
</dbReference>
<dbReference type="InterPro" id="IPR017853">
    <property type="entry name" value="GH"/>
</dbReference>
<evidence type="ECO:0000256" key="1">
    <source>
        <dbReference type="ARBA" id="ARBA00008833"/>
    </source>
</evidence>
<accession>A0A4Y8LC29</accession>
<dbReference type="Proteomes" id="UP000297861">
    <property type="component" value="Unassembled WGS sequence"/>
</dbReference>
<evidence type="ECO:0000259" key="11">
    <source>
        <dbReference type="Pfam" id="PF07477"/>
    </source>
</evidence>
<dbReference type="STRING" id="1121485.GCA_000426485_00217"/>
<evidence type="ECO:0000256" key="3">
    <source>
        <dbReference type="ARBA" id="ARBA00022801"/>
    </source>
</evidence>
<dbReference type="Gene3D" id="3.90.1330.10">
    <property type="entry name" value="Alpha-glucuronidase, C-terminal domain"/>
    <property type="match status" value="1"/>
</dbReference>
<protein>
    <recommendedName>
        <fullName evidence="9">Xylan alpha-1,2-glucuronidase</fullName>
        <ecNumber evidence="9">3.2.1.131</ecNumber>
    </recommendedName>
</protein>
<keyword evidence="2 7" id="KW-0858">Xylan degradation</keyword>